<dbReference type="RefSeq" id="WP_285761689.1">
    <property type="nucleotide sequence ID" value="NZ_BSQG01000012.1"/>
</dbReference>
<evidence type="ECO:0000256" key="2">
    <source>
        <dbReference type="ARBA" id="ARBA00006376"/>
    </source>
</evidence>
<comment type="caution">
    <text evidence="7">The sequence shown here is derived from an EMBL/GenBank/DDBJ whole genome shotgun (WGS) entry which is preliminary data.</text>
</comment>
<dbReference type="InterPro" id="IPR015424">
    <property type="entry name" value="PyrdxlP-dep_Trfase"/>
</dbReference>
<gene>
    <name evidence="4 7" type="primary">glyA</name>
    <name evidence="7" type="ORF">Nans01_45000</name>
</gene>
<dbReference type="GO" id="GO:0035999">
    <property type="term" value="P:tetrahydrofolate interconversion"/>
    <property type="evidence" value="ECO:0007669"/>
    <property type="project" value="UniProtKB-UniRule"/>
</dbReference>
<keyword evidence="4" id="KW-0028">Amino-acid biosynthesis</keyword>
<dbReference type="HAMAP" id="MF_00051">
    <property type="entry name" value="SHMT"/>
    <property type="match status" value="1"/>
</dbReference>
<dbReference type="PANTHER" id="PTHR11680:SF35">
    <property type="entry name" value="SERINE HYDROXYMETHYLTRANSFERASE 1"/>
    <property type="match status" value="1"/>
</dbReference>
<feature type="binding site" evidence="4">
    <location>
        <position position="132"/>
    </location>
    <ligand>
        <name>(6S)-5,6,7,8-tetrahydrofolate</name>
        <dbReference type="ChEBI" id="CHEBI:57453"/>
    </ligand>
</feature>
<evidence type="ECO:0000256" key="1">
    <source>
        <dbReference type="ARBA" id="ARBA00001933"/>
    </source>
</evidence>
<dbReference type="InterPro" id="IPR001085">
    <property type="entry name" value="Ser_HO-MeTrfase"/>
</dbReference>
<dbReference type="AlphaFoldDB" id="A0A9W6UKM8"/>
<dbReference type="SUPFAM" id="SSF53383">
    <property type="entry name" value="PLP-dependent transferases"/>
    <property type="match status" value="1"/>
</dbReference>
<feature type="domain" description="Serine hydroxymethyltransferase-like" evidence="6">
    <location>
        <begin position="22"/>
        <end position="405"/>
    </location>
</feature>
<dbReference type="InterPro" id="IPR049943">
    <property type="entry name" value="Ser_HO-MeTrfase-like"/>
</dbReference>
<organism evidence="7 8">
    <name type="scientific">Nocardiopsis ansamitocini</name>
    <dbReference type="NCBI Taxonomy" id="1670832"/>
    <lineage>
        <taxon>Bacteria</taxon>
        <taxon>Bacillati</taxon>
        <taxon>Actinomycetota</taxon>
        <taxon>Actinomycetes</taxon>
        <taxon>Streptosporangiales</taxon>
        <taxon>Nocardiopsidaceae</taxon>
        <taxon>Nocardiopsis</taxon>
    </lineage>
</organism>
<protein>
    <recommendedName>
        <fullName evidence="4">Serine hydroxymethyltransferase</fullName>
        <shortName evidence="4">SHMT</shortName>
        <shortName evidence="4">Serine methylase</shortName>
        <ecNumber evidence="4">2.1.2.1</ecNumber>
    </recommendedName>
</protein>
<dbReference type="GO" id="GO:0019264">
    <property type="term" value="P:glycine biosynthetic process from serine"/>
    <property type="evidence" value="ECO:0007669"/>
    <property type="project" value="UniProtKB-UniRule"/>
</dbReference>
<keyword evidence="4" id="KW-0808">Transferase</keyword>
<comment type="caution">
    <text evidence="4">Lacks conserved residue(s) required for the propagation of feature annotation.</text>
</comment>
<dbReference type="InterPro" id="IPR015421">
    <property type="entry name" value="PyrdxlP-dep_Trfase_major"/>
</dbReference>
<evidence type="ECO:0000256" key="3">
    <source>
        <dbReference type="ARBA" id="ARBA00022898"/>
    </source>
</evidence>
<keyword evidence="4" id="KW-0554">One-carbon metabolism</keyword>
<dbReference type="PANTHER" id="PTHR11680">
    <property type="entry name" value="SERINE HYDROXYMETHYLTRANSFERASE"/>
    <property type="match status" value="1"/>
</dbReference>
<comment type="subcellular location">
    <subcellularLocation>
        <location evidence="4">Cytoplasm</location>
    </subcellularLocation>
</comment>
<evidence type="ECO:0000313" key="7">
    <source>
        <dbReference type="EMBL" id="GLU50149.1"/>
    </source>
</evidence>
<dbReference type="PIRSF" id="PIRSF000412">
    <property type="entry name" value="SHMT"/>
    <property type="match status" value="1"/>
</dbReference>
<dbReference type="GO" id="GO:0030170">
    <property type="term" value="F:pyridoxal phosphate binding"/>
    <property type="evidence" value="ECO:0007669"/>
    <property type="project" value="UniProtKB-UniRule"/>
</dbReference>
<feature type="site" description="Plays an important role in substrate specificity" evidence="4">
    <location>
        <position position="239"/>
    </location>
</feature>
<dbReference type="Gene3D" id="3.90.1150.10">
    <property type="entry name" value="Aspartate Aminotransferase, domain 1"/>
    <property type="match status" value="1"/>
</dbReference>
<dbReference type="GO" id="GO:0004372">
    <property type="term" value="F:glycine hydroxymethyltransferase activity"/>
    <property type="evidence" value="ECO:0007669"/>
    <property type="project" value="UniProtKB-UniRule"/>
</dbReference>
<proteinExistence type="inferred from homology"/>
<evidence type="ECO:0000256" key="5">
    <source>
        <dbReference type="PIRSR" id="PIRSR000412-50"/>
    </source>
</evidence>
<dbReference type="EMBL" id="BSQG01000012">
    <property type="protein sequence ID" value="GLU50149.1"/>
    <property type="molecule type" value="Genomic_DNA"/>
</dbReference>
<dbReference type="Gene3D" id="3.40.640.10">
    <property type="entry name" value="Type I PLP-dependent aspartate aminotransferase-like (Major domain)"/>
    <property type="match status" value="1"/>
</dbReference>
<comment type="pathway">
    <text evidence="4">Amino-acid biosynthesis; glycine biosynthesis; glycine from L-serine: step 1/1.</text>
</comment>
<keyword evidence="3 4" id="KW-0663">Pyridoxal phosphate</keyword>
<dbReference type="GO" id="GO:0005829">
    <property type="term" value="C:cytosol"/>
    <property type="evidence" value="ECO:0007669"/>
    <property type="project" value="TreeGrafter"/>
</dbReference>
<evidence type="ECO:0000259" key="6">
    <source>
        <dbReference type="Pfam" id="PF00464"/>
    </source>
</evidence>
<dbReference type="InterPro" id="IPR039429">
    <property type="entry name" value="SHMT-like_dom"/>
</dbReference>
<comment type="cofactor">
    <cofactor evidence="1 4 5">
        <name>pyridoxal 5'-phosphate</name>
        <dbReference type="ChEBI" id="CHEBI:597326"/>
    </cofactor>
</comment>
<accession>A0A9W6UKM8</accession>
<keyword evidence="8" id="KW-1185">Reference proteome</keyword>
<comment type="function">
    <text evidence="4">Catalyzes the reversible interconversion of serine and glycine with tetrahydrofolate (THF) serving as the one-carbon carrier. This reaction serves as the major source of one-carbon groups required for the biosynthesis of purines, thymidylate, methionine, and other important biomolecules. Also exhibits THF-independent aldolase activity toward beta-hydroxyamino acids, producing glycine and aldehydes, via a retro-aldol mechanism.</text>
</comment>
<comment type="catalytic activity">
    <reaction evidence="4">
        <text>(6R)-5,10-methylene-5,6,7,8-tetrahydrofolate + glycine + H2O = (6S)-5,6,7,8-tetrahydrofolate + L-serine</text>
        <dbReference type="Rhea" id="RHEA:15481"/>
        <dbReference type="ChEBI" id="CHEBI:15377"/>
        <dbReference type="ChEBI" id="CHEBI:15636"/>
        <dbReference type="ChEBI" id="CHEBI:33384"/>
        <dbReference type="ChEBI" id="CHEBI:57305"/>
        <dbReference type="ChEBI" id="CHEBI:57453"/>
        <dbReference type="EC" id="2.1.2.1"/>
    </reaction>
</comment>
<keyword evidence="4" id="KW-0963">Cytoplasm</keyword>
<comment type="pathway">
    <text evidence="4">One-carbon metabolism; tetrahydrofolate interconversion.</text>
</comment>
<dbReference type="EC" id="2.1.2.1" evidence="4"/>
<name>A0A9W6UKM8_9ACTN</name>
<sequence>MTSAGTPLGDFVLSAVELLAGDDPELHDALCGEHERQESALSLVASSSVTDPSVLACLSSAAMNVTAEGYPGARYHAGCEQADVIERLAVDRAKEVFGAQYVNTQSHSATTANYTVLSSLLRPGDTIMGMRLDQGGHLTHGSRAAYSGTYFQAIGYGLDADGLIDYDEAAALAAFHRPKLIICGATAYPRNVDWARFRRIADQVGALLMADISHTAGLVAAGLNTSPIDHAHVTTTCTHKQLAGPRGGLIMCGKDAGTPFGDTGRTLAEQLARALFPYFQGAPILPMIAAKARALGLARTAAYRRTMRRTVDNSRALADELTALGYTVVSGGSDNHIVLLDLTGNALSGLVAEKALESVGIIVNKNRVPGDRRSASTCSGIRIGTNSVAQRGFGAAEMRHCAELIHQVLEAVRPNGDRAYALDDFAADFVRAEVRKLMSGFPLPRYPRLLGEPSGKRQ</sequence>
<dbReference type="CDD" id="cd00378">
    <property type="entry name" value="SHMT"/>
    <property type="match status" value="1"/>
</dbReference>
<reference evidence="7" key="1">
    <citation type="submission" date="2023-02" db="EMBL/GenBank/DDBJ databases">
        <title>Nocardiopsis ansamitocini NBRC 112285.</title>
        <authorList>
            <person name="Ichikawa N."/>
            <person name="Sato H."/>
            <person name="Tonouchi N."/>
        </authorList>
    </citation>
    <scope>NUCLEOTIDE SEQUENCE</scope>
    <source>
        <strain evidence="7">NBRC 112285</strain>
    </source>
</reference>
<dbReference type="Pfam" id="PF00464">
    <property type="entry name" value="SHMT"/>
    <property type="match status" value="1"/>
</dbReference>
<evidence type="ECO:0000256" key="4">
    <source>
        <dbReference type="HAMAP-Rule" id="MF_00051"/>
    </source>
</evidence>
<comment type="subunit">
    <text evidence="4">Homodimer.</text>
</comment>
<feature type="modified residue" description="N6-(pyridoxal phosphate)lysine" evidence="4 5">
    <location>
        <position position="240"/>
    </location>
</feature>
<evidence type="ECO:0000313" key="8">
    <source>
        <dbReference type="Proteomes" id="UP001165092"/>
    </source>
</evidence>
<dbReference type="NCBIfam" id="NF000586">
    <property type="entry name" value="PRK00011.1"/>
    <property type="match status" value="1"/>
</dbReference>
<dbReference type="InterPro" id="IPR015422">
    <property type="entry name" value="PyrdxlP-dep_Trfase_small"/>
</dbReference>
<comment type="similarity">
    <text evidence="2 4">Belongs to the SHMT family.</text>
</comment>
<feature type="binding site" evidence="4">
    <location>
        <begin position="136"/>
        <end position="138"/>
    </location>
    <ligand>
        <name>(6S)-5,6,7,8-tetrahydrofolate</name>
        <dbReference type="ChEBI" id="CHEBI:57453"/>
    </ligand>
</feature>
<dbReference type="Proteomes" id="UP001165092">
    <property type="component" value="Unassembled WGS sequence"/>
</dbReference>